<dbReference type="InterPro" id="IPR036291">
    <property type="entry name" value="NAD(P)-bd_dom_sf"/>
</dbReference>
<comment type="caution">
    <text evidence="2">The sequence shown here is derived from an EMBL/GenBank/DDBJ whole genome shotgun (WGS) entry which is preliminary data.</text>
</comment>
<evidence type="ECO:0000259" key="1">
    <source>
        <dbReference type="Pfam" id="PF02882"/>
    </source>
</evidence>
<dbReference type="SUPFAM" id="SSF51735">
    <property type="entry name" value="NAD(P)-binding Rossmann-fold domains"/>
    <property type="match status" value="1"/>
</dbReference>
<dbReference type="EMBL" id="JBEPMA010000001">
    <property type="protein sequence ID" value="MET3616744.1"/>
    <property type="molecule type" value="Genomic_DNA"/>
</dbReference>
<keyword evidence="3" id="KW-1185">Reference proteome</keyword>
<dbReference type="Pfam" id="PF02882">
    <property type="entry name" value="THF_DHG_CYH_C"/>
    <property type="match status" value="1"/>
</dbReference>
<sequence length="220" mass="25238">MSRLVVVYDSLIKDKQRDIYLNKIKKEITNLKIIDLRQKREIPQFNKTKDKILLLKPLGYKHARRFNYDLLADNKQVDIEGAYSNQLSITAEAIIKTLEYELFNLDKKIIMVINQSKTVGQSLVLELMRKHSNVISFNSSVTKTDLSKVVNGGKVDAIVTASGNKDFKICKSVAKNVRLIIDLSNDVDSTTDAYIIRSIPTIDILKKRLEDKNWGYKNVY</sequence>
<reference evidence="2 3" key="1">
    <citation type="submission" date="2024-06" db="EMBL/GenBank/DDBJ databases">
        <title>Genomic Encyclopedia of Type Strains, Phase IV (KMG-IV): sequencing the most valuable type-strain genomes for metagenomic binning, comparative biology and taxonomic classification.</title>
        <authorList>
            <person name="Goeker M."/>
        </authorList>
    </citation>
    <scope>NUCLEOTIDE SEQUENCE [LARGE SCALE GENOMIC DNA]</scope>
    <source>
        <strain evidence="2 3">DSM 21460</strain>
    </source>
</reference>
<organism evidence="2 3">
    <name type="scientific">Peptoniphilus olsenii</name>
    <dbReference type="NCBI Taxonomy" id="411570"/>
    <lineage>
        <taxon>Bacteria</taxon>
        <taxon>Bacillati</taxon>
        <taxon>Bacillota</taxon>
        <taxon>Tissierellia</taxon>
        <taxon>Tissierellales</taxon>
        <taxon>Peptoniphilaceae</taxon>
        <taxon>Peptoniphilus</taxon>
    </lineage>
</organism>
<evidence type="ECO:0000313" key="3">
    <source>
        <dbReference type="Proteomes" id="UP001549162"/>
    </source>
</evidence>
<dbReference type="RefSeq" id="WP_354366744.1">
    <property type="nucleotide sequence ID" value="NZ_JBEPMA010000001.1"/>
</dbReference>
<name>A0ABV2JAE4_9FIRM</name>
<evidence type="ECO:0000313" key="2">
    <source>
        <dbReference type="EMBL" id="MET3616744.1"/>
    </source>
</evidence>
<dbReference type="Proteomes" id="UP001549162">
    <property type="component" value="Unassembled WGS sequence"/>
</dbReference>
<dbReference type="InterPro" id="IPR020631">
    <property type="entry name" value="THF_DH/CycHdrlase_NAD-bd_dom"/>
</dbReference>
<proteinExistence type="predicted"/>
<dbReference type="Gene3D" id="3.40.50.720">
    <property type="entry name" value="NAD(P)-binding Rossmann-like Domain"/>
    <property type="match status" value="1"/>
</dbReference>
<protein>
    <recommendedName>
        <fullName evidence="1">Tetrahydrofolate dehydrogenase/cyclohydrolase NAD(P)-binding domain-containing protein</fullName>
    </recommendedName>
</protein>
<gene>
    <name evidence="2" type="ORF">ABID14_000364</name>
</gene>
<accession>A0ABV2JAE4</accession>
<feature type="domain" description="Tetrahydrofolate dehydrogenase/cyclohydrolase NAD(P)-binding" evidence="1">
    <location>
        <begin position="89"/>
        <end position="184"/>
    </location>
</feature>